<keyword evidence="2" id="KW-1185">Reference proteome</keyword>
<protein>
    <submittedName>
        <fullName evidence="1">Uncharacterized protein</fullName>
    </submittedName>
</protein>
<proteinExistence type="predicted"/>
<reference evidence="1 2" key="1">
    <citation type="submission" date="2012-12" db="EMBL/GenBank/DDBJ databases">
        <title>Genome assembly of Marinobacter sp. AK21.</title>
        <authorList>
            <person name="Khatri I."/>
            <person name="Kumar R."/>
            <person name="Vaidya B."/>
            <person name="Subramanian S."/>
            <person name="Pinnaka A."/>
        </authorList>
    </citation>
    <scope>NUCLEOTIDE SEQUENCE [LARGE SCALE GENOMIC DNA]</scope>
    <source>
        <strain evidence="1 2">AK21</strain>
    </source>
</reference>
<sequence>MNRNPETARNIGDFLALEYPVANMNQRFGGDPNVLLQGQYQAFGQRRRPNRACGGLALVFGWVNAAGKIPEL</sequence>
<dbReference type="EMBL" id="ANIE01000003">
    <property type="protein sequence ID" value="KEF32765.1"/>
    <property type="molecule type" value="Genomic_DNA"/>
</dbReference>
<dbReference type="AlphaFoldDB" id="A0A072NHZ3"/>
<gene>
    <name evidence="1" type="ORF">D777_01399</name>
</gene>
<comment type="caution">
    <text evidence="1">The sequence shown here is derived from an EMBL/GenBank/DDBJ whole genome shotgun (WGS) entry which is preliminary data.</text>
</comment>
<name>A0A072NHZ3_9GAMM</name>
<evidence type="ECO:0000313" key="1">
    <source>
        <dbReference type="EMBL" id="KEF32765.1"/>
    </source>
</evidence>
<evidence type="ECO:0000313" key="2">
    <source>
        <dbReference type="Proteomes" id="UP000035057"/>
    </source>
</evidence>
<organism evidence="1 2">
    <name type="scientific">Marinobacter nitratireducens</name>
    <dbReference type="NCBI Taxonomy" id="1137280"/>
    <lineage>
        <taxon>Bacteria</taxon>
        <taxon>Pseudomonadati</taxon>
        <taxon>Pseudomonadota</taxon>
        <taxon>Gammaproteobacteria</taxon>
        <taxon>Pseudomonadales</taxon>
        <taxon>Marinobacteraceae</taxon>
        <taxon>Marinobacter</taxon>
    </lineage>
</organism>
<accession>A0A072NHZ3</accession>
<dbReference type="STRING" id="1137280.D777_01399"/>
<dbReference type="Proteomes" id="UP000035057">
    <property type="component" value="Unassembled WGS sequence"/>
</dbReference>